<gene>
    <name evidence="1" type="ORF">CD943_16330</name>
</gene>
<evidence type="ECO:0000313" key="2">
    <source>
        <dbReference type="Proteomes" id="UP000197024"/>
    </source>
</evidence>
<reference evidence="1 2" key="2">
    <citation type="submission" date="2017-06" db="EMBL/GenBank/DDBJ databases">
        <authorList>
            <person name="Kim H.J."/>
            <person name="Triplett B.A."/>
        </authorList>
    </citation>
    <scope>NUCLEOTIDE SEQUENCE [LARGE SCALE GENOMIC DNA]</scope>
    <source>
        <strain evidence="1 2">BZC3</strain>
    </source>
</reference>
<sequence length="78" mass="8587">MYFEIAGFQYSLMRHLAGDTFRNSQALDAAFLALASQAASTGKFMNEPVTEAARQFAAKVVMIANRRRASPREVAMKG</sequence>
<protein>
    <submittedName>
        <fullName evidence="1">Uncharacterized protein</fullName>
    </submittedName>
</protein>
<accession>A0A1Z3M210</accession>
<evidence type="ECO:0000313" key="1">
    <source>
        <dbReference type="EMBL" id="ASD28327.1"/>
    </source>
</evidence>
<organism evidence="1 2">
    <name type="scientific">Brevundimonas diminuta</name>
    <name type="common">Pseudomonas diminuta</name>
    <dbReference type="NCBI Taxonomy" id="293"/>
    <lineage>
        <taxon>Bacteria</taxon>
        <taxon>Pseudomonadati</taxon>
        <taxon>Pseudomonadota</taxon>
        <taxon>Alphaproteobacteria</taxon>
        <taxon>Caulobacterales</taxon>
        <taxon>Caulobacteraceae</taxon>
        <taxon>Brevundimonas</taxon>
    </lineage>
</organism>
<proteinExistence type="predicted"/>
<dbReference type="Proteomes" id="UP000197024">
    <property type="component" value="Chromosome"/>
</dbReference>
<dbReference type="EMBL" id="CP021995">
    <property type="protein sequence ID" value="ASD28327.1"/>
    <property type="molecule type" value="Genomic_DNA"/>
</dbReference>
<reference evidence="1 2" key="1">
    <citation type="submission" date="2017-06" db="EMBL/GenBank/DDBJ databases">
        <title>Biodegradation of gentamicin by bacterial consortia AMQD4 in synthetic medium and raw gentamicin sewage.</title>
        <authorList>
            <person name="Chang H."/>
            <person name="Feng Y."/>
            <person name="Li Z."/>
            <person name="Xue J."/>
            <person name="Cheng D."/>
        </authorList>
    </citation>
    <scope>NUCLEOTIDE SEQUENCE [LARGE SCALE GENOMIC DNA]</scope>
    <source>
        <strain evidence="1 2">BZC3</strain>
    </source>
</reference>
<dbReference type="AlphaFoldDB" id="A0A1Z3M210"/>
<name>A0A1Z3M210_BREDI</name>